<dbReference type="InterPro" id="IPR036865">
    <property type="entry name" value="CRAL-TRIO_dom_sf"/>
</dbReference>
<keyword evidence="3" id="KW-1185">Reference proteome</keyword>
<evidence type="ECO:0000256" key="1">
    <source>
        <dbReference type="SAM" id="MobiDB-lite"/>
    </source>
</evidence>
<dbReference type="Proteomes" id="UP000075886">
    <property type="component" value="Unassembled WGS sequence"/>
</dbReference>
<dbReference type="AlphaFoldDB" id="A0A182QUH7"/>
<reference evidence="3" key="1">
    <citation type="submission" date="2014-01" db="EMBL/GenBank/DDBJ databases">
        <title>The Genome Sequence of Anopheles farauti FAR1 (V2).</title>
        <authorList>
            <consortium name="The Broad Institute Genomics Platform"/>
            <person name="Neafsey D.E."/>
            <person name="Besansky N."/>
            <person name="Howell P."/>
            <person name="Walton C."/>
            <person name="Young S.K."/>
            <person name="Zeng Q."/>
            <person name="Gargeya S."/>
            <person name="Fitzgerald M."/>
            <person name="Haas B."/>
            <person name="Abouelleil A."/>
            <person name="Allen A.W."/>
            <person name="Alvarado L."/>
            <person name="Arachchi H.M."/>
            <person name="Berlin A.M."/>
            <person name="Chapman S.B."/>
            <person name="Gainer-Dewar J."/>
            <person name="Goldberg J."/>
            <person name="Griggs A."/>
            <person name="Gujja S."/>
            <person name="Hansen M."/>
            <person name="Howarth C."/>
            <person name="Imamovic A."/>
            <person name="Ireland A."/>
            <person name="Larimer J."/>
            <person name="McCowan C."/>
            <person name="Murphy C."/>
            <person name="Pearson M."/>
            <person name="Poon T.W."/>
            <person name="Priest M."/>
            <person name="Roberts A."/>
            <person name="Saif S."/>
            <person name="Shea T."/>
            <person name="Sisk P."/>
            <person name="Sykes S."/>
            <person name="Wortman J."/>
            <person name="Nusbaum C."/>
            <person name="Birren B."/>
        </authorList>
    </citation>
    <scope>NUCLEOTIDE SEQUENCE [LARGE SCALE GENOMIC DNA]</scope>
    <source>
        <strain evidence="3">FAR1</strain>
    </source>
</reference>
<feature type="region of interest" description="Disordered" evidence="1">
    <location>
        <begin position="65"/>
        <end position="112"/>
    </location>
</feature>
<sequence>MAAADLLLDDLIISHGSSLESLHRYFPKSVLPAELGGELGPVQQFVDEWEQRLIDNRTYLIEEESLGVDESRRRTTNPFAEEKDPERSGSWSSIDGSRETHKKPKQTLQHNN</sequence>
<dbReference type="EMBL" id="AXCN02001202">
    <property type="status" value="NOT_ANNOTATED_CDS"/>
    <property type="molecule type" value="Genomic_DNA"/>
</dbReference>
<name>A0A182QUH7_9DIPT</name>
<dbReference type="EMBL" id="AXCN02001203">
    <property type="status" value="NOT_ANNOTATED_CDS"/>
    <property type="molecule type" value="Genomic_DNA"/>
</dbReference>
<dbReference type="STRING" id="69004.A0A182QUH7"/>
<protein>
    <submittedName>
        <fullName evidence="2">Uncharacterized protein</fullName>
    </submittedName>
</protein>
<reference evidence="2" key="2">
    <citation type="submission" date="2020-05" db="UniProtKB">
        <authorList>
            <consortium name="EnsemblMetazoa"/>
        </authorList>
    </citation>
    <scope>IDENTIFICATION</scope>
    <source>
        <strain evidence="2">FAR1</strain>
    </source>
</reference>
<dbReference type="VEuPathDB" id="VectorBase:AFAF017125"/>
<dbReference type="EnsemblMetazoa" id="AFAF017125-RA">
    <property type="protein sequence ID" value="AFAF017125-PA"/>
    <property type="gene ID" value="AFAF017125"/>
</dbReference>
<dbReference type="Gene3D" id="1.20.5.1200">
    <property type="entry name" value="Alpha-tocopherol transfer"/>
    <property type="match status" value="1"/>
</dbReference>
<evidence type="ECO:0000313" key="3">
    <source>
        <dbReference type="Proteomes" id="UP000075886"/>
    </source>
</evidence>
<accession>A0A182QUH7</accession>
<proteinExistence type="predicted"/>
<evidence type="ECO:0000313" key="2">
    <source>
        <dbReference type="EnsemblMetazoa" id="AFAF017125-PA"/>
    </source>
</evidence>
<dbReference type="SUPFAM" id="SSF52087">
    <property type="entry name" value="CRAL/TRIO domain"/>
    <property type="match status" value="1"/>
</dbReference>
<organism evidence="2 3">
    <name type="scientific">Anopheles farauti</name>
    <dbReference type="NCBI Taxonomy" id="69004"/>
    <lineage>
        <taxon>Eukaryota</taxon>
        <taxon>Metazoa</taxon>
        <taxon>Ecdysozoa</taxon>
        <taxon>Arthropoda</taxon>
        <taxon>Hexapoda</taxon>
        <taxon>Insecta</taxon>
        <taxon>Pterygota</taxon>
        <taxon>Neoptera</taxon>
        <taxon>Endopterygota</taxon>
        <taxon>Diptera</taxon>
        <taxon>Nematocera</taxon>
        <taxon>Culicoidea</taxon>
        <taxon>Culicidae</taxon>
        <taxon>Anophelinae</taxon>
        <taxon>Anopheles</taxon>
    </lineage>
</organism>